<evidence type="ECO:0000256" key="5">
    <source>
        <dbReference type="ARBA" id="ARBA00022741"/>
    </source>
</evidence>
<evidence type="ECO:0000256" key="1">
    <source>
        <dbReference type="ARBA" id="ARBA00005085"/>
    </source>
</evidence>
<keyword evidence="10" id="KW-1185">Reference proteome</keyword>
<keyword evidence="5" id="KW-0547">Nucleotide-binding</keyword>
<dbReference type="InterPro" id="IPR004143">
    <property type="entry name" value="BPL_LPL_catalytic"/>
</dbReference>
<dbReference type="RefSeq" id="WP_107242389.1">
    <property type="nucleotide sequence ID" value="NZ_PYMJ01000007.1"/>
</dbReference>
<reference evidence="9 10" key="1">
    <citation type="submission" date="2018-01" db="EMBL/GenBank/DDBJ databases">
        <title>Whole genome sequencing of Histamine producing bacteria.</title>
        <authorList>
            <person name="Butler K."/>
        </authorList>
    </citation>
    <scope>NUCLEOTIDE SEQUENCE [LARGE SCALE GENOMIC DNA]</scope>
    <source>
        <strain evidence="9 10">JCM 12947</strain>
    </source>
</reference>
<sequence length="331" mass="37805">MMELQTYLSLSTNPWFNQAVEDVLFNSLKKNQAILLIWRNRPSINIGKNQNPWLVCNTQNVHKSNLSIVRRQTYGGAVYQDPGHSNFSIMGDQLAINSTTVNTILTLFLEQLKLTGQVNNNNEIIISEKKISNSVDTIVDSKFLQHCTIRVNTDISVVESFTNRQYEESDPYRLLQKYGNLSDSKPFINHETIEQALMNACCKHLNVSTEGQRLNINPLPNLPGLGKKLHVISSWDWNYGQSPEFNRQLIGHFSWGKVELDITVIKGTIQYVSFKAPSLFEPLLAHFSKVIIGYPYQTKSITSVMGTLMIHFSDSHKALLEFGNWLEKKWQ</sequence>
<dbReference type="Gene3D" id="3.30.930.10">
    <property type="entry name" value="Bira Bifunctional Protein, Domain 2"/>
    <property type="match status" value="1"/>
</dbReference>
<dbReference type="InterPro" id="IPR004562">
    <property type="entry name" value="LipoylTrfase_LipoateP_Ligase"/>
</dbReference>
<name>A0A2T3JJF4_9GAMM</name>
<evidence type="ECO:0000256" key="4">
    <source>
        <dbReference type="ARBA" id="ARBA00022598"/>
    </source>
</evidence>
<dbReference type="PANTHER" id="PTHR12561">
    <property type="entry name" value="LIPOATE-PROTEIN LIGASE"/>
    <property type="match status" value="1"/>
</dbReference>
<dbReference type="GO" id="GO:0005524">
    <property type="term" value="F:ATP binding"/>
    <property type="evidence" value="ECO:0007669"/>
    <property type="project" value="UniProtKB-KW"/>
</dbReference>
<dbReference type="Pfam" id="PF10437">
    <property type="entry name" value="Lip_prot_lig_C"/>
    <property type="match status" value="1"/>
</dbReference>
<evidence type="ECO:0000256" key="7">
    <source>
        <dbReference type="ARBA" id="ARBA00048037"/>
    </source>
</evidence>
<feature type="domain" description="BPL/LPL catalytic" evidence="8">
    <location>
        <begin position="29"/>
        <end position="209"/>
    </location>
</feature>
<evidence type="ECO:0000256" key="6">
    <source>
        <dbReference type="ARBA" id="ARBA00022840"/>
    </source>
</evidence>
<keyword evidence="4 9" id="KW-0436">Ligase</keyword>
<evidence type="ECO:0000259" key="8">
    <source>
        <dbReference type="PROSITE" id="PS51733"/>
    </source>
</evidence>
<dbReference type="UniPathway" id="UPA00537">
    <property type="reaction ID" value="UER00594"/>
</dbReference>
<gene>
    <name evidence="9" type="ORF">C9J12_08945</name>
</gene>
<dbReference type="EMBL" id="PYMJ01000007">
    <property type="protein sequence ID" value="PSU49109.1"/>
    <property type="molecule type" value="Genomic_DNA"/>
</dbReference>
<comment type="caution">
    <text evidence="9">The sequence shown here is derived from an EMBL/GenBank/DDBJ whole genome shotgun (WGS) entry which is preliminary data.</text>
</comment>
<dbReference type="Proteomes" id="UP000240987">
    <property type="component" value="Unassembled WGS sequence"/>
</dbReference>
<proteinExistence type="predicted"/>
<dbReference type="InterPro" id="IPR045864">
    <property type="entry name" value="aa-tRNA-synth_II/BPL/LPL"/>
</dbReference>
<dbReference type="GO" id="GO:0016979">
    <property type="term" value="F:lipoate-protein ligase activity"/>
    <property type="evidence" value="ECO:0007669"/>
    <property type="project" value="UniProtKB-EC"/>
</dbReference>
<dbReference type="Pfam" id="PF21948">
    <property type="entry name" value="LplA-B_cat"/>
    <property type="match status" value="1"/>
</dbReference>
<evidence type="ECO:0000256" key="2">
    <source>
        <dbReference type="ARBA" id="ARBA00005124"/>
    </source>
</evidence>
<comment type="catalytic activity">
    <reaction evidence="7">
        <text>L-lysyl-[lipoyl-carrier protein] + (R)-lipoate + ATP = N(6)-[(R)-lipoyl]-L-lysyl-[lipoyl-carrier protein] + AMP + diphosphate + H(+)</text>
        <dbReference type="Rhea" id="RHEA:49288"/>
        <dbReference type="Rhea" id="RHEA-COMP:10500"/>
        <dbReference type="Rhea" id="RHEA-COMP:10502"/>
        <dbReference type="ChEBI" id="CHEBI:15378"/>
        <dbReference type="ChEBI" id="CHEBI:29969"/>
        <dbReference type="ChEBI" id="CHEBI:30616"/>
        <dbReference type="ChEBI" id="CHEBI:33019"/>
        <dbReference type="ChEBI" id="CHEBI:83088"/>
        <dbReference type="ChEBI" id="CHEBI:83099"/>
        <dbReference type="ChEBI" id="CHEBI:456215"/>
        <dbReference type="EC" id="6.3.1.20"/>
    </reaction>
</comment>
<dbReference type="PROSITE" id="PS51733">
    <property type="entry name" value="BPL_LPL_CATALYTIC"/>
    <property type="match status" value="1"/>
</dbReference>
<dbReference type="OrthoDB" id="9787898at2"/>
<dbReference type="EC" id="6.3.1.20" evidence="3"/>
<evidence type="ECO:0000256" key="3">
    <source>
        <dbReference type="ARBA" id="ARBA00012367"/>
    </source>
</evidence>
<comment type="pathway">
    <text evidence="2">Protein modification; protein lipoylation via exogenous pathway; protein N(6)-(lipoyl)lysine from lipoate: step 1/2.</text>
</comment>
<dbReference type="InterPro" id="IPR019491">
    <property type="entry name" value="Lipoate_protein_ligase_C"/>
</dbReference>
<dbReference type="GO" id="GO:0017118">
    <property type="term" value="F:lipoyltransferase activity"/>
    <property type="evidence" value="ECO:0007669"/>
    <property type="project" value="TreeGrafter"/>
</dbReference>
<protein>
    <recommendedName>
        <fullName evidence="3">lipoate--protein ligase</fullName>
        <ecNumber evidence="3">6.3.1.20</ecNumber>
    </recommendedName>
</protein>
<evidence type="ECO:0000313" key="9">
    <source>
        <dbReference type="EMBL" id="PSU49109.1"/>
    </source>
</evidence>
<dbReference type="GO" id="GO:0009249">
    <property type="term" value="P:protein lipoylation"/>
    <property type="evidence" value="ECO:0007669"/>
    <property type="project" value="InterPro"/>
</dbReference>
<organism evidence="9 10">
    <name type="scientific">Photobacterium frigidiphilum</name>
    <dbReference type="NCBI Taxonomy" id="264736"/>
    <lineage>
        <taxon>Bacteria</taxon>
        <taxon>Pseudomonadati</taxon>
        <taxon>Pseudomonadota</taxon>
        <taxon>Gammaproteobacteria</taxon>
        <taxon>Vibrionales</taxon>
        <taxon>Vibrionaceae</taxon>
        <taxon>Photobacterium</taxon>
    </lineage>
</organism>
<dbReference type="AlphaFoldDB" id="A0A2T3JJF4"/>
<accession>A0A2T3JJF4</accession>
<dbReference type="GO" id="GO:0005737">
    <property type="term" value="C:cytoplasm"/>
    <property type="evidence" value="ECO:0007669"/>
    <property type="project" value="TreeGrafter"/>
</dbReference>
<comment type="pathway">
    <text evidence="1">Protein modification; protein lipoylation via exogenous pathway; protein N(6)-(lipoyl)lysine from lipoate: step 2/2.</text>
</comment>
<evidence type="ECO:0000313" key="10">
    <source>
        <dbReference type="Proteomes" id="UP000240987"/>
    </source>
</evidence>
<dbReference type="Gene3D" id="3.30.390.50">
    <property type="entry name" value="CO dehydrogenase flavoprotein, C-terminal domain"/>
    <property type="match status" value="1"/>
</dbReference>
<dbReference type="PANTHER" id="PTHR12561:SF3">
    <property type="entry name" value="LIPOYLTRANSFERASE 1, MITOCHONDRIAL"/>
    <property type="match status" value="1"/>
</dbReference>
<keyword evidence="6" id="KW-0067">ATP-binding</keyword>
<dbReference type="SUPFAM" id="SSF82649">
    <property type="entry name" value="SufE/NifU"/>
    <property type="match status" value="1"/>
</dbReference>
<dbReference type="SUPFAM" id="SSF55681">
    <property type="entry name" value="Class II aaRS and biotin synthetases"/>
    <property type="match status" value="1"/>
</dbReference>